<accession>A0ABM1NGH2</accession>
<gene>
    <name evidence="2" type="primary">LOC108569043</name>
</gene>
<evidence type="ECO:0000313" key="1">
    <source>
        <dbReference type="Proteomes" id="UP000695000"/>
    </source>
</evidence>
<dbReference type="Proteomes" id="UP000695000">
    <property type="component" value="Unplaced"/>
</dbReference>
<sequence length="165" mass="18838">MIFRRTACGVRQGNDDNRNSICATIYFQEPPTAFRNISLFSAQVDEIQWMDTDGALLIIGFYFGNFPSPKRRSTEPGRGCYRNHGEAGFPPPLKLTASAFCNCSYTDYLIRFPPFCIRACICIVVVNLEEPYFLLMHVHLVSLDCRRRLIPMFLGGWIGFHLENA</sequence>
<keyword evidence="1" id="KW-1185">Reference proteome</keyword>
<dbReference type="GeneID" id="108569043"/>
<dbReference type="RefSeq" id="XP_017785922.1">
    <property type="nucleotide sequence ID" value="XM_017930433.1"/>
</dbReference>
<name>A0ABM1NGH2_NICVS</name>
<reference evidence="2" key="1">
    <citation type="submission" date="2025-08" db="UniProtKB">
        <authorList>
            <consortium name="RefSeq"/>
        </authorList>
    </citation>
    <scope>IDENTIFICATION</scope>
    <source>
        <tissue evidence="2">Whole Larva</tissue>
    </source>
</reference>
<organism evidence="1 2">
    <name type="scientific">Nicrophorus vespilloides</name>
    <name type="common">Boreal carrion beetle</name>
    <dbReference type="NCBI Taxonomy" id="110193"/>
    <lineage>
        <taxon>Eukaryota</taxon>
        <taxon>Metazoa</taxon>
        <taxon>Ecdysozoa</taxon>
        <taxon>Arthropoda</taxon>
        <taxon>Hexapoda</taxon>
        <taxon>Insecta</taxon>
        <taxon>Pterygota</taxon>
        <taxon>Neoptera</taxon>
        <taxon>Endopterygota</taxon>
        <taxon>Coleoptera</taxon>
        <taxon>Polyphaga</taxon>
        <taxon>Staphyliniformia</taxon>
        <taxon>Silphidae</taxon>
        <taxon>Nicrophorinae</taxon>
        <taxon>Nicrophorus</taxon>
    </lineage>
</organism>
<proteinExistence type="predicted"/>
<protein>
    <submittedName>
        <fullName evidence="2">Uncharacterized protein LOC108569043 isoform X1</fullName>
    </submittedName>
</protein>
<evidence type="ECO:0000313" key="2">
    <source>
        <dbReference type="RefSeq" id="XP_017785922.1"/>
    </source>
</evidence>